<organism evidence="1 2">
    <name type="scientific">Candidatus Epulonipiscium fishelsonii</name>
    <dbReference type="NCBI Taxonomy" id="77094"/>
    <lineage>
        <taxon>Bacteria</taxon>
        <taxon>Bacillati</taxon>
        <taxon>Bacillota</taxon>
        <taxon>Clostridia</taxon>
        <taxon>Lachnospirales</taxon>
        <taxon>Lachnospiraceae</taxon>
        <taxon>Candidatus Epulonipiscium</taxon>
    </lineage>
</organism>
<accession>A0ACC8XHQ2</accession>
<dbReference type="Proteomes" id="UP000188637">
    <property type="component" value="Unassembled WGS sequence"/>
</dbReference>
<gene>
    <name evidence="1" type="ORF">AN640_05655</name>
</gene>
<sequence length="71" mass="8627">MFTRHNPQEAYFYVINSINVSSLSQFSRKNALWDYKIFEDIFYYLVNKAKRCFGEVNLFKDKFLSKLRMLV</sequence>
<dbReference type="EMBL" id="LJHD01000110">
    <property type="protein sequence ID" value="ONI44352.1"/>
    <property type="molecule type" value="Genomic_DNA"/>
</dbReference>
<name>A0ACC8XHQ2_9FIRM</name>
<protein>
    <submittedName>
        <fullName evidence="1">Uncharacterized protein</fullName>
    </submittedName>
</protein>
<evidence type="ECO:0000313" key="1">
    <source>
        <dbReference type="EMBL" id="ONI44352.1"/>
    </source>
</evidence>
<keyword evidence="2" id="KW-1185">Reference proteome</keyword>
<reference evidence="1" key="1">
    <citation type="submission" date="2016-08" db="EMBL/GenBank/DDBJ databases">
        <authorList>
            <person name="Ngugi D.K."/>
            <person name="Miyake S."/>
            <person name="Stingl U."/>
        </authorList>
    </citation>
    <scope>NUCLEOTIDE SEQUENCE</scope>
    <source>
        <strain evidence="1">SCG-D08WGA-EpuloA1</strain>
    </source>
</reference>
<comment type="caution">
    <text evidence="1">The sequence shown here is derived from an EMBL/GenBank/DDBJ whole genome shotgun (WGS) entry which is preliminary data.</text>
</comment>
<proteinExistence type="predicted"/>
<evidence type="ECO:0000313" key="2">
    <source>
        <dbReference type="Proteomes" id="UP000188637"/>
    </source>
</evidence>